<organism evidence="1">
    <name type="scientific">Brassica napus</name>
    <name type="common">Rape</name>
    <dbReference type="NCBI Taxonomy" id="3708"/>
    <lineage>
        <taxon>Eukaryota</taxon>
        <taxon>Viridiplantae</taxon>
        <taxon>Streptophyta</taxon>
        <taxon>Embryophyta</taxon>
        <taxon>Tracheophyta</taxon>
        <taxon>Spermatophyta</taxon>
        <taxon>Magnoliopsida</taxon>
        <taxon>eudicotyledons</taxon>
        <taxon>Gunneridae</taxon>
        <taxon>Pentapetalae</taxon>
        <taxon>rosids</taxon>
        <taxon>malvids</taxon>
        <taxon>Brassicales</taxon>
        <taxon>Brassicaceae</taxon>
        <taxon>Brassiceae</taxon>
        <taxon>Brassica</taxon>
    </lineage>
</organism>
<dbReference type="AlphaFoldDB" id="A0A816KTR2"/>
<evidence type="ECO:0000313" key="1">
    <source>
        <dbReference type="EMBL" id="CAF1927706.1"/>
    </source>
</evidence>
<reference evidence="1" key="1">
    <citation type="submission" date="2021-01" db="EMBL/GenBank/DDBJ databases">
        <authorList>
            <consortium name="Genoscope - CEA"/>
            <person name="William W."/>
        </authorList>
    </citation>
    <scope>NUCLEOTIDE SEQUENCE</scope>
</reference>
<sequence length="46" mass="5908">MNLIRPHRRKRCVLRNMIMMHGWHIKPRNRWRNIWRHKYEIGLSSE</sequence>
<protein>
    <submittedName>
        <fullName evidence="1">(rape) hypothetical protein</fullName>
    </submittedName>
</protein>
<dbReference type="Proteomes" id="UP001295469">
    <property type="component" value="Chromosome C05"/>
</dbReference>
<proteinExistence type="predicted"/>
<dbReference type="EMBL" id="HG994369">
    <property type="protein sequence ID" value="CAF1927706.1"/>
    <property type="molecule type" value="Genomic_DNA"/>
</dbReference>
<accession>A0A816KTR2</accession>
<name>A0A816KTR2_BRANA</name>
<gene>
    <name evidence="1" type="ORF">DARMORV10_C05P21610.1</name>
</gene>